<feature type="non-terminal residue" evidence="1">
    <location>
        <position position="178"/>
    </location>
</feature>
<evidence type="ECO:0000313" key="1">
    <source>
        <dbReference type="EMBL" id="KAJ1877873.1"/>
    </source>
</evidence>
<gene>
    <name evidence="1" type="ORF">LPJ66_012008</name>
</gene>
<comment type="caution">
    <text evidence="1">The sequence shown here is derived from an EMBL/GenBank/DDBJ whole genome shotgun (WGS) entry which is preliminary data.</text>
</comment>
<accession>A0ACC1HW25</accession>
<dbReference type="EMBL" id="JANBPG010004061">
    <property type="protein sequence ID" value="KAJ1877873.1"/>
    <property type="molecule type" value="Genomic_DNA"/>
</dbReference>
<protein>
    <submittedName>
        <fullName evidence="1">Uncharacterized protein</fullName>
    </submittedName>
</protein>
<dbReference type="Proteomes" id="UP001150581">
    <property type="component" value="Unassembled WGS sequence"/>
</dbReference>
<reference evidence="1" key="1">
    <citation type="submission" date="2022-07" db="EMBL/GenBank/DDBJ databases">
        <title>Phylogenomic reconstructions and comparative analyses of Kickxellomycotina fungi.</title>
        <authorList>
            <person name="Reynolds N.K."/>
            <person name="Stajich J.E."/>
            <person name="Barry K."/>
            <person name="Grigoriev I.V."/>
            <person name="Crous P."/>
            <person name="Smith M.E."/>
        </authorList>
    </citation>
    <scope>NUCLEOTIDE SEQUENCE</scope>
    <source>
        <strain evidence="1">Benny 63K</strain>
    </source>
</reference>
<sequence length="178" mass="17715">MSDELSPAAQFAAAAAQAAQAEAEAQSLFVSAVPAAVEAADNATDEDDASALPVVVPDTVSAWPATASAINVDDSAALDGASAQDDAISNDKATEHSSPDIADAVITEDNVAEPAAIANMFINSNVADFTVPTAISNVFVDDGHVSAAAAFENATAVDSAVASTSGDHDDADINEAPK</sequence>
<name>A0ACC1HW25_9FUNG</name>
<organism evidence="1 2">
    <name type="scientific">Kickxella alabastrina</name>
    <dbReference type="NCBI Taxonomy" id="61397"/>
    <lineage>
        <taxon>Eukaryota</taxon>
        <taxon>Fungi</taxon>
        <taxon>Fungi incertae sedis</taxon>
        <taxon>Zoopagomycota</taxon>
        <taxon>Kickxellomycotina</taxon>
        <taxon>Kickxellomycetes</taxon>
        <taxon>Kickxellales</taxon>
        <taxon>Kickxellaceae</taxon>
        <taxon>Kickxella</taxon>
    </lineage>
</organism>
<keyword evidence="2" id="KW-1185">Reference proteome</keyword>
<proteinExistence type="predicted"/>
<evidence type="ECO:0000313" key="2">
    <source>
        <dbReference type="Proteomes" id="UP001150581"/>
    </source>
</evidence>